<sequence>SKPAVLVVLHYSIDPEKVILESSKLAAKRPNTRTVDCLFHEDKGLLKCCKNEEAVKTVKEWLQDLYKTKPTAAVVEPKSDEDIRGNNNVVQNQPKNTKNSKSRSPERGPVNYFTHVSGKKTHASEITFGCREDFKRRLQNEVPGLREVSTLDECDVILVFRPVVSCGGINPDAAQNELDAISDSKPAVLVLLHYSMDPEKFVLDSNKLVNRENTLTVDCLFHEDKGLLKCCKNEDAVKKVKKWLEDLPKTKPTDSQNSLLCRCCRPKAIC</sequence>
<gene>
    <name evidence="2" type="ORF">AMEX_G566</name>
</gene>
<proteinExistence type="predicted"/>
<accession>A0A8T2MEF5</accession>
<dbReference type="PANTHER" id="PTHR34488">
    <property type="entry name" value="SI:CH211-245H14.1-RELATED"/>
    <property type="match status" value="1"/>
</dbReference>
<feature type="non-terminal residue" evidence="2">
    <location>
        <position position="1"/>
    </location>
</feature>
<evidence type="ECO:0000256" key="1">
    <source>
        <dbReference type="SAM" id="MobiDB-lite"/>
    </source>
</evidence>
<name>A0A8T2MEF5_ASTMX</name>
<comment type="caution">
    <text evidence="2">The sequence shown here is derived from an EMBL/GenBank/DDBJ whole genome shotgun (WGS) entry which is preliminary data.</text>
</comment>
<dbReference type="AlphaFoldDB" id="A0A8T2MEF5"/>
<dbReference type="PANTHER" id="PTHR34488:SF1">
    <property type="entry name" value="SI:CH211-245H14.1-RELATED"/>
    <property type="match status" value="1"/>
</dbReference>
<dbReference type="EMBL" id="JAICCE010000001">
    <property type="protein sequence ID" value="KAG9281980.1"/>
    <property type="molecule type" value="Genomic_DNA"/>
</dbReference>
<reference evidence="2 3" key="1">
    <citation type="submission" date="2021-07" db="EMBL/GenBank/DDBJ databases">
        <authorList>
            <person name="Imarazene B."/>
            <person name="Zahm M."/>
            <person name="Klopp C."/>
            <person name="Cabau C."/>
            <person name="Beille S."/>
            <person name="Jouanno E."/>
            <person name="Castinel A."/>
            <person name="Lluch J."/>
            <person name="Gil L."/>
            <person name="Kuchtly C."/>
            <person name="Lopez Roques C."/>
            <person name="Donnadieu C."/>
            <person name="Parrinello H."/>
            <person name="Journot L."/>
            <person name="Du K."/>
            <person name="Schartl M."/>
            <person name="Retaux S."/>
            <person name="Guiguen Y."/>
        </authorList>
    </citation>
    <scope>NUCLEOTIDE SEQUENCE [LARGE SCALE GENOMIC DNA]</scope>
    <source>
        <strain evidence="2">Pach_M1</strain>
        <tissue evidence="2">Testis</tissue>
    </source>
</reference>
<evidence type="ECO:0000313" key="2">
    <source>
        <dbReference type="EMBL" id="KAG9281980.1"/>
    </source>
</evidence>
<evidence type="ECO:0000313" key="3">
    <source>
        <dbReference type="Proteomes" id="UP000752171"/>
    </source>
</evidence>
<feature type="region of interest" description="Disordered" evidence="1">
    <location>
        <begin position="76"/>
        <end position="109"/>
    </location>
</feature>
<dbReference type="Proteomes" id="UP000752171">
    <property type="component" value="Unassembled WGS sequence"/>
</dbReference>
<feature type="compositionally biased region" description="Polar residues" evidence="1">
    <location>
        <begin position="85"/>
        <end position="99"/>
    </location>
</feature>
<protein>
    <submittedName>
        <fullName evidence="2">Uncharacterized protein</fullName>
    </submittedName>
</protein>
<organism evidence="2 3">
    <name type="scientific">Astyanax mexicanus</name>
    <name type="common">Blind cave fish</name>
    <name type="synonym">Astyanax fasciatus mexicanus</name>
    <dbReference type="NCBI Taxonomy" id="7994"/>
    <lineage>
        <taxon>Eukaryota</taxon>
        <taxon>Metazoa</taxon>
        <taxon>Chordata</taxon>
        <taxon>Craniata</taxon>
        <taxon>Vertebrata</taxon>
        <taxon>Euteleostomi</taxon>
        <taxon>Actinopterygii</taxon>
        <taxon>Neopterygii</taxon>
        <taxon>Teleostei</taxon>
        <taxon>Ostariophysi</taxon>
        <taxon>Characiformes</taxon>
        <taxon>Characoidei</taxon>
        <taxon>Acestrorhamphidae</taxon>
        <taxon>Acestrorhamphinae</taxon>
        <taxon>Astyanax</taxon>
    </lineage>
</organism>